<evidence type="ECO:0000313" key="2">
    <source>
        <dbReference type="Proteomes" id="UP000708208"/>
    </source>
</evidence>
<feature type="non-terminal residue" evidence="1">
    <location>
        <position position="1"/>
    </location>
</feature>
<dbReference type="EMBL" id="CAJVCH010546209">
    <property type="protein sequence ID" value="CAG7828129.1"/>
    <property type="molecule type" value="Genomic_DNA"/>
</dbReference>
<dbReference type="OrthoDB" id="75724at2759"/>
<protein>
    <submittedName>
        <fullName evidence="1">Uncharacterized protein</fullName>
    </submittedName>
</protein>
<dbReference type="AlphaFoldDB" id="A0A8J2L3K6"/>
<keyword evidence="2" id="KW-1185">Reference proteome</keyword>
<comment type="caution">
    <text evidence="1">The sequence shown here is derived from an EMBL/GenBank/DDBJ whole genome shotgun (WGS) entry which is preliminary data.</text>
</comment>
<gene>
    <name evidence="1" type="ORF">AFUS01_LOCUS38076</name>
</gene>
<accession>A0A8J2L3K6</accession>
<dbReference type="Proteomes" id="UP000708208">
    <property type="component" value="Unassembled WGS sequence"/>
</dbReference>
<evidence type="ECO:0000313" key="1">
    <source>
        <dbReference type="EMBL" id="CAG7828129.1"/>
    </source>
</evidence>
<reference evidence="1" key="1">
    <citation type="submission" date="2021-06" db="EMBL/GenBank/DDBJ databases">
        <authorList>
            <person name="Hodson N. C."/>
            <person name="Mongue J. A."/>
            <person name="Jaron S. K."/>
        </authorList>
    </citation>
    <scope>NUCLEOTIDE SEQUENCE</scope>
</reference>
<sequence>MQSPKNTILAMKFFEKLESCYDKVAYGFILNANSLVDQILNLGKAFMGRFM</sequence>
<organism evidence="1 2">
    <name type="scientific">Allacma fusca</name>
    <dbReference type="NCBI Taxonomy" id="39272"/>
    <lineage>
        <taxon>Eukaryota</taxon>
        <taxon>Metazoa</taxon>
        <taxon>Ecdysozoa</taxon>
        <taxon>Arthropoda</taxon>
        <taxon>Hexapoda</taxon>
        <taxon>Collembola</taxon>
        <taxon>Symphypleona</taxon>
        <taxon>Sminthuridae</taxon>
        <taxon>Allacma</taxon>
    </lineage>
</organism>
<proteinExistence type="predicted"/>
<name>A0A8J2L3K6_9HEXA</name>